<keyword evidence="4" id="KW-1185">Reference proteome</keyword>
<name>A0A8J2VNR9_9RHOB</name>
<feature type="region of interest" description="Disordered" evidence="2">
    <location>
        <begin position="289"/>
        <end position="401"/>
    </location>
</feature>
<dbReference type="InterPro" id="IPR019734">
    <property type="entry name" value="TPR_rpt"/>
</dbReference>
<evidence type="ECO:0000313" key="4">
    <source>
        <dbReference type="Proteomes" id="UP000602745"/>
    </source>
</evidence>
<feature type="region of interest" description="Disordered" evidence="2">
    <location>
        <begin position="1177"/>
        <end position="1218"/>
    </location>
</feature>
<reference evidence="3" key="1">
    <citation type="journal article" date="2014" name="Int. J. Syst. Evol. Microbiol.">
        <title>Complete genome sequence of Corynebacterium casei LMG S-19264T (=DSM 44701T), isolated from a smear-ripened cheese.</title>
        <authorList>
            <consortium name="US DOE Joint Genome Institute (JGI-PGF)"/>
            <person name="Walter F."/>
            <person name="Albersmeier A."/>
            <person name="Kalinowski J."/>
            <person name="Ruckert C."/>
        </authorList>
    </citation>
    <scope>NUCLEOTIDE SEQUENCE</scope>
    <source>
        <strain evidence="3">CCM 7684</strain>
    </source>
</reference>
<evidence type="ECO:0000313" key="3">
    <source>
        <dbReference type="EMBL" id="GGE40680.1"/>
    </source>
</evidence>
<protein>
    <recommendedName>
        <fullName evidence="5">Tetratricopeptide repeat protein</fullName>
    </recommendedName>
</protein>
<reference evidence="3" key="2">
    <citation type="submission" date="2020-09" db="EMBL/GenBank/DDBJ databases">
        <authorList>
            <person name="Sun Q."/>
            <person name="Sedlacek I."/>
        </authorList>
    </citation>
    <scope>NUCLEOTIDE SEQUENCE</scope>
    <source>
        <strain evidence="3">CCM 7684</strain>
    </source>
</reference>
<organism evidence="3 4">
    <name type="scientific">Agaricicola taiwanensis</name>
    <dbReference type="NCBI Taxonomy" id="591372"/>
    <lineage>
        <taxon>Bacteria</taxon>
        <taxon>Pseudomonadati</taxon>
        <taxon>Pseudomonadota</taxon>
        <taxon>Alphaproteobacteria</taxon>
        <taxon>Rhodobacterales</taxon>
        <taxon>Paracoccaceae</taxon>
        <taxon>Agaricicola</taxon>
    </lineage>
</organism>
<gene>
    <name evidence="3" type="ORF">GCM10007276_17530</name>
</gene>
<feature type="compositionally biased region" description="Low complexity" evidence="2">
    <location>
        <begin position="313"/>
        <end position="377"/>
    </location>
</feature>
<feature type="compositionally biased region" description="Low complexity" evidence="2">
    <location>
        <begin position="1205"/>
        <end position="1218"/>
    </location>
</feature>
<dbReference type="PROSITE" id="PS50005">
    <property type="entry name" value="TPR"/>
    <property type="match status" value="1"/>
</dbReference>
<evidence type="ECO:0000256" key="2">
    <source>
        <dbReference type="SAM" id="MobiDB-lite"/>
    </source>
</evidence>
<feature type="repeat" description="TPR" evidence="1">
    <location>
        <begin position="877"/>
        <end position="910"/>
    </location>
</feature>
<feature type="compositionally biased region" description="Pro residues" evidence="2">
    <location>
        <begin position="1189"/>
        <end position="1199"/>
    </location>
</feature>
<dbReference type="RefSeq" id="WP_188409367.1">
    <property type="nucleotide sequence ID" value="NZ_BMCP01000002.1"/>
</dbReference>
<evidence type="ECO:0000256" key="1">
    <source>
        <dbReference type="PROSITE-ProRule" id="PRU00339"/>
    </source>
</evidence>
<dbReference type="EMBL" id="BMCP01000002">
    <property type="protein sequence ID" value="GGE40680.1"/>
    <property type="molecule type" value="Genomic_DNA"/>
</dbReference>
<feature type="compositionally biased region" description="Low complexity" evidence="2">
    <location>
        <begin position="387"/>
        <end position="401"/>
    </location>
</feature>
<accession>A0A8J2VNR9</accession>
<dbReference type="InterPro" id="IPR011990">
    <property type="entry name" value="TPR-like_helical_dom_sf"/>
</dbReference>
<evidence type="ECO:0008006" key="5">
    <source>
        <dbReference type="Google" id="ProtNLM"/>
    </source>
</evidence>
<dbReference type="Proteomes" id="UP000602745">
    <property type="component" value="Unassembled WGS sequence"/>
</dbReference>
<dbReference type="Gene3D" id="1.25.40.10">
    <property type="entry name" value="Tetratricopeptide repeat domain"/>
    <property type="match status" value="1"/>
</dbReference>
<comment type="caution">
    <text evidence="3">The sequence shown here is derived from an EMBL/GenBank/DDBJ whole genome shotgun (WGS) entry which is preliminary data.</text>
</comment>
<proteinExistence type="predicted"/>
<keyword evidence="1" id="KW-0802">TPR repeat</keyword>
<dbReference type="AlphaFoldDB" id="A0A8J2VNR9"/>
<sequence>MPTIMSAQLRKWKPGEWLLAALTLLFAFTVTTAAASEATVEAKEESGFGRVIMSFDMLPAFDARITTGVLVVTFADSIEVSLDAVVAGMPNYVTAARRDPDGKAVRMALTRPLTVNTMQAGEKLFIDFLPAGWSGYPPGLPREVIADLNKKAREARQAAADIRRLKQRDYQPLTVQVGTNPTFTRLMFTTDPAVKVTHDRSGEKVVLNFDVPVEFDAREALGQMPEEVKNLASRTTADGLVISFDLDPTYDLRAFREDSSYVLDLVPPDSSSQAPAPLAVSALPQDAAVPPAAPGLTSAPAAERSPPIATQGAPAVPMPVARPAQRASAPASQETAPEPAAQAAAPEPETTEAAKPPAAQAPREEPVAAVEAPAMVAEENKEATDKPAVPSVSVEAAPPAAATPSVRRVRDALEIVLPFPQRPAAAVFMRDSTLWMVFDSNHAFDLGFLLDDSSGLISNVEQSATGGTQIARLTVTEPRLISVIPEGDTWVVALGETVVDPSRPIYLSPGFAADGRASVRTTLEGMGGVRWLEDPIVGDRLAVLTLQGPGRGIVRPQNFVEFRALATAHGVAIQPMADDVTVTAGLADLTITRDGGLTLSSWDSPTREQPVPYVSRAPELNAGPFQAASWEAARKRPYREGAAEAMRVAASAGPSEQAAARLALARFEFAHGNAAEAKAVLEVMRDGKEEPDERADTSLMYAAALIELGRNEEGLKILDRGGIADLRQAQLWRSVAEAGLGRLSRSREAYRKGEPALSAMPTDLQVRFRETAARIAIDARDYSTAAIELDAIDALNPADGGFGRALLRARIADGLGQAGLALESYRAVQGGDDEIAAAEARYRATKLRIDRGEISQADAIRELELMSVAWRGDVVEAEVLASLGELYTAENRWRDAFGVMRTAINVHPDAEITRNLQQTMSDRFAGIFLGDASRIDTLDALALFLDFKELTPPGRRGDEIIRRLADRMVDVDLLTEAADLLEYQINNRLAGAAKAQVGARAAVVHLLNQKPARAYRVLQATRLAGLPSELRRSRMLLEAKALAEIGRGDVAVELVDTLDGNDALLMKADILWRGRKWQEAGEALELLVGTRWRDNTPLTDEERMQVLRSGIAYAMSEDSLGLERLRVKFAALMANSPDGRAFDTITAPIEARGAAFTEIARAIAATDTFTAFLEEYRKRHPDEAGPVPSVAPSPQPQPLPEAMDTTPAPETEQTAARS</sequence>